<accession>A0A6S7JXG9</accession>
<proteinExistence type="predicted"/>
<sequence>MSHNVFLQLYHNQFKHKTQSEIIERRISLLALFDGDIFHPIQLWPRELVSIFWKKPMTDIETLKSLFTFVIGNGGSPDYAAEWILTLQHWSNQRSAEKRLDS</sequence>
<dbReference type="AlphaFoldDB" id="A0A6S7JXG9"/>
<gene>
    <name evidence="1" type="ORF">PACLA_8A023663</name>
</gene>
<protein>
    <submittedName>
        <fullName evidence="1">Uncharacterized protein</fullName>
    </submittedName>
</protein>
<keyword evidence="2" id="KW-1185">Reference proteome</keyword>
<dbReference type="EMBL" id="CACRXK020008319">
    <property type="protein sequence ID" value="CAB4014478.1"/>
    <property type="molecule type" value="Genomic_DNA"/>
</dbReference>
<reference evidence="1" key="1">
    <citation type="submission" date="2020-04" db="EMBL/GenBank/DDBJ databases">
        <authorList>
            <person name="Alioto T."/>
            <person name="Alioto T."/>
            <person name="Gomez Garrido J."/>
        </authorList>
    </citation>
    <scope>NUCLEOTIDE SEQUENCE</scope>
    <source>
        <strain evidence="1">A484AB</strain>
    </source>
</reference>
<name>A0A6S7JXG9_PARCT</name>
<dbReference type="Proteomes" id="UP001152795">
    <property type="component" value="Unassembled WGS sequence"/>
</dbReference>
<evidence type="ECO:0000313" key="1">
    <source>
        <dbReference type="EMBL" id="CAB4014478.1"/>
    </source>
</evidence>
<comment type="caution">
    <text evidence="1">The sequence shown here is derived from an EMBL/GenBank/DDBJ whole genome shotgun (WGS) entry which is preliminary data.</text>
</comment>
<evidence type="ECO:0000313" key="2">
    <source>
        <dbReference type="Proteomes" id="UP001152795"/>
    </source>
</evidence>
<organism evidence="1 2">
    <name type="scientific">Paramuricea clavata</name>
    <name type="common">Red gorgonian</name>
    <name type="synonym">Violescent sea-whip</name>
    <dbReference type="NCBI Taxonomy" id="317549"/>
    <lineage>
        <taxon>Eukaryota</taxon>
        <taxon>Metazoa</taxon>
        <taxon>Cnidaria</taxon>
        <taxon>Anthozoa</taxon>
        <taxon>Octocorallia</taxon>
        <taxon>Malacalcyonacea</taxon>
        <taxon>Plexauridae</taxon>
        <taxon>Paramuricea</taxon>
    </lineage>
</organism>